<evidence type="ECO:0000313" key="1">
    <source>
        <dbReference type="EMBL" id="PMD44284.1"/>
    </source>
</evidence>
<gene>
    <name evidence="1" type="ORF">L207DRAFT_509033</name>
</gene>
<dbReference type="Proteomes" id="UP000235786">
    <property type="component" value="Unassembled WGS sequence"/>
</dbReference>
<reference evidence="1 2" key="1">
    <citation type="submission" date="2016-04" db="EMBL/GenBank/DDBJ databases">
        <title>A degradative enzymes factory behind the ericoid mycorrhizal symbiosis.</title>
        <authorList>
            <consortium name="DOE Joint Genome Institute"/>
            <person name="Martino E."/>
            <person name="Morin E."/>
            <person name="Grelet G."/>
            <person name="Kuo A."/>
            <person name="Kohler A."/>
            <person name="Daghino S."/>
            <person name="Barry K."/>
            <person name="Choi C."/>
            <person name="Cichocki N."/>
            <person name="Clum A."/>
            <person name="Copeland A."/>
            <person name="Hainaut M."/>
            <person name="Haridas S."/>
            <person name="Labutti K."/>
            <person name="Lindquist E."/>
            <person name="Lipzen A."/>
            <person name="Khouja H.-R."/>
            <person name="Murat C."/>
            <person name="Ohm R."/>
            <person name="Olson A."/>
            <person name="Spatafora J."/>
            <person name="Veneault-Fourrey C."/>
            <person name="Henrissat B."/>
            <person name="Grigoriev I."/>
            <person name="Martin F."/>
            <person name="Perotto S."/>
        </authorList>
    </citation>
    <scope>NUCLEOTIDE SEQUENCE [LARGE SCALE GENOMIC DNA]</scope>
    <source>
        <strain evidence="1 2">F</strain>
    </source>
</reference>
<dbReference type="AlphaFoldDB" id="A0A2J6S0I0"/>
<dbReference type="EMBL" id="KZ613941">
    <property type="protein sequence ID" value="PMD44284.1"/>
    <property type="molecule type" value="Genomic_DNA"/>
</dbReference>
<proteinExistence type="predicted"/>
<sequence length="69" mass="7835">MKKAKNGKKVIEIYPWLRQMMLDLTLTLTYGARAGDFDDALTNKLLNSLYAITSVQGSTAEYRHFVPIL</sequence>
<accession>A0A2J6S0I0</accession>
<evidence type="ECO:0000313" key="2">
    <source>
        <dbReference type="Proteomes" id="UP000235786"/>
    </source>
</evidence>
<dbReference type="STRING" id="1149755.A0A2J6S0I0"/>
<name>A0A2J6S0I0_HYAVF</name>
<evidence type="ECO:0008006" key="3">
    <source>
        <dbReference type="Google" id="ProtNLM"/>
    </source>
</evidence>
<protein>
    <recommendedName>
        <fullName evidence="3">Cytochrome P450</fullName>
    </recommendedName>
</protein>
<organism evidence="1 2">
    <name type="scientific">Hyaloscypha variabilis (strain UAMH 11265 / GT02V1 / F)</name>
    <name type="common">Meliniomyces variabilis</name>
    <dbReference type="NCBI Taxonomy" id="1149755"/>
    <lineage>
        <taxon>Eukaryota</taxon>
        <taxon>Fungi</taxon>
        <taxon>Dikarya</taxon>
        <taxon>Ascomycota</taxon>
        <taxon>Pezizomycotina</taxon>
        <taxon>Leotiomycetes</taxon>
        <taxon>Helotiales</taxon>
        <taxon>Hyaloscyphaceae</taxon>
        <taxon>Hyaloscypha</taxon>
        <taxon>Hyaloscypha variabilis</taxon>
    </lineage>
</organism>
<keyword evidence="2" id="KW-1185">Reference proteome</keyword>